<dbReference type="SUPFAM" id="SSF52317">
    <property type="entry name" value="Class I glutamine amidotransferase-like"/>
    <property type="match status" value="1"/>
</dbReference>
<dbReference type="RefSeq" id="WP_097553964.1">
    <property type="nucleotide sequence ID" value="NZ_PCMW01000035.1"/>
</dbReference>
<dbReference type="PANTHER" id="PTHR43130:SF2">
    <property type="entry name" value="DJ-1_PFPI DOMAIN-CONTAINING PROTEIN"/>
    <property type="match status" value="1"/>
</dbReference>
<proteinExistence type="predicted"/>
<evidence type="ECO:0000313" key="4">
    <source>
        <dbReference type="Proteomes" id="UP000220828"/>
    </source>
</evidence>
<reference evidence="3 4" key="1">
    <citation type="submission" date="2017-09" db="EMBL/GenBank/DDBJ databases">
        <title>Whole genomes of Flavobacteriaceae.</title>
        <authorList>
            <person name="Stine C."/>
            <person name="Li C."/>
            <person name="Tadesse D."/>
        </authorList>
    </citation>
    <scope>NUCLEOTIDE SEQUENCE [LARGE SCALE GENOMIC DNA]</scope>
    <source>
        <strain evidence="3 4">ATCC 35036</strain>
    </source>
</reference>
<dbReference type="InterPro" id="IPR029062">
    <property type="entry name" value="Class_I_gatase-like"/>
</dbReference>
<name>A0A2H3KJ72_9FLAO</name>
<dbReference type="InterPro" id="IPR002818">
    <property type="entry name" value="DJ-1/PfpI"/>
</dbReference>
<dbReference type="Gene3D" id="3.40.50.880">
    <property type="match status" value="1"/>
</dbReference>
<dbReference type="OrthoDB" id="9803764at2"/>
<dbReference type="CDD" id="cd03139">
    <property type="entry name" value="GATase1_PfpI_2"/>
    <property type="match status" value="1"/>
</dbReference>
<dbReference type="Proteomes" id="UP000220828">
    <property type="component" value="Unassembled WGS sequence"/>
</dbReference>
<dbReference type="Pfam" id="PF01965">
    <property type="entry name" value="DJ-1_PfpI"/>
    <property type="match status" value="1"/>
</dbReference>
<feature type="domain" description="DJ-1/PfpI" evidence="2">
    <location>
        <begin position="54"/>
        <end position="217"/>
    </location>
</feature>
<feature type="chain" id="PRO_5013581422" evidence="1">
    <location>
        <begin position="23"/>
        <end position="271"/>
    </location>
</feature>
<dbReference type="PANTHER" id="PTHR43130">
    <property type="entry name" value="ARAC-FAMILY TRANSCRIPTIONAL REGULATOR"/>
    <property type="match status" value="1"/>
</dbReference>
<feature type="signal peptide" evidence="1">
    <location>
        <begin position="1"/>
        <end position="22"/>
    </location>
</feature>
<gene>
    <name evidence="3" type="ORF">B0A77_06765</name>
</gene>
<evidence type="ECO:0000259" key="2">
    <source>
        <dbReference type="Pfam" id="PF01965"/>
    </source>
</evidence>
<protein>
    <submittedName>
        <fullName evidence="3">4-methyl-5(B-hydroxyethyl)-thiazole monophosphate biosynthesis protein</fullName>
    </submittedName>
</protein>
<keyword evidence="1" id="KW-0732">Signal</keyword>
<comment type="caution">
    <text evidence="3">The sequence shown here is derived from an EMBL/GenBank/DDBJ whole genome shotgun (WGS) entry which is preliminary data.</text>
</comment>
<dbReference type="GO" id="GO:0006355">
    <property type="term" value="P:regulation of DNA-templated transcription"/>
    <property type="evidence" value="ECO:0007669"/>
    <property type="project" value="TreeGrafter"/>
</dbReference>
<evidence type="ECO:0000313" key="3">
    <source>
        <dbReference type="EMBL" id="PDS24822.1"/>
    </source>
</evidence>
<evidence type="ECO:0000256" key="1">
    <source>
        <dbReference type="SAM" id="SignalP"/>
    </source>
</evidence>
<accession>A0A2H3KJ72</accession>
<organism evidence="3 4">
    <name type="scientific">Flavobacterium branchiophilum</name>
    <dbReference type="NCBI Taxonomy" id="55197"/>
    <lineage>
        <taxon>Bacteria</taxon>
        <taxon>Pseudomonadati</taxon>
        <taxon>Bacteroidota</taxon>
        <taxon>Flavobacteriia</taxon>
        <taxon>Flavobacteriales</taxon>
        <taxon>Flavobacteriaceae</taxon>
        <taxon>Flavobacterium</taxon>
    </lineage>
</organism>
<dbReference type="InterPro" id="IPR052158">
    <property type="entry name" value="INH-QAR"/>
</dbReference>
<dbReference type="EMBL" id="PCMW01000035">
    <property type="protein sequence ID" value="PDS24822.1"/>
    <property type="molecule type" value="Genomic_DNA"/>
</dbReference>
<sequence length="271" mass="30220">MKITQKNNVITLLIFVFGISFAQKTNTDSLAIGTAENHQKMMDILFAPPKVPIKKIGILLYDGYNTLDAIGPYHTLAEIMGAKTYFVAKNSGFVKNQRGLEVKVDSSFADVKSLDILVIPGGAVETLMLTKDEETLNWIRQIDKTTKYTTSVCTGSWVLGATGLLKGKSATSNWYRGEEMMKSYGANFKEERYVHDGKYWTSAGVSAGIDMSLAIIDDLLGRKYTEAVMLDLEYDPKPPYNAGTPKKSDPMVSEMMFEMYDMIMLPLIQKK</sequence>
<dbReference type="AlphaFoldDB" id="A0A2H3KJ72"/>